<organism evidence="9 10">
    <name type="scientific">Trichococcus flocculiformis</name>
    <dbReference type="NCBI Taxonomy" id="82803"/>
    <lineage>
        <taxon>Bacteria</taxon>
        <taxon>Bacillati</taxon>
        <taxon>Bacillota</taxon>
        <taxon>Bacilli</taxon>
        <taxon>Lactobacillales</taxon>
        <taxon>Carnobacteriaceae</taxon>
        <taxon>Trichococcus</taxon>
    </lineage>
</organism>
<name>A0A847D2T7_9LACT</name>
<dbReference type="Proteomes" id="UP000589373">
    <property type="component" value="Unassembled WGS sequence"/>
</dbReference>
<dbReference type="RefSeq" id="WP_068561296.1">
    <property type="nucleotide sequence ID" value="NZ_FQVR01000011.1"/>
</dbReference>
<dbReference type="GO" id="GO:0016301">
    <property type="term" value="F:kinase activity"/>
    <property type="evidence" value="ECO:0007669"/>
    <property type="project" value="UniProtKB-KW"/>
</dbReference>
<evidence type="ECO:0000256" key="5">
    <source>
        <dbReference type="ARBA" id="ARBA00022683"/>
    </source>
</evidence>
<keyword evidence="1" id="KW-0813">Transport</keyword>
<dbReference type="SUPFAM" id="SSF52794">
    <property type="entry name" value="PTS system IIB component-like"/>
    <property type="match status" value="1"/>
</dbReference>
<evidence type="ECO:0000313" key="10">
    <source>
        <dbReference type="Proteomes" id="UP000589373"/>
    </source>
</evidence>
<dbReference type="PROSITE" id="PS51100">
    <property type="entry name" value="PTS_EIIB_TYPE_3"/>
    <property type="match status" value="1"/>
</dbReference>
<keyword evidence="3 9" id="KW-0762">Sugar transport</keyword>
<evidence type="ECO:0000313" key="9">
    <source>
        <dbReference type="EMBL" id="NLD31076.1"/>
    </source>
</evidence>
<dbReference type="GO" id="GO:0009401">
    <property type="term" value="P:phosphoenolpyruvate-dependent sugar phosphotransferase system"/>
    <property type="evidence" value="ECO:0007669"/>
    <property type="project" value="UniProtKB-KW"/>
</dbReference>
<gene>
    <name evidence="9" type="ORF">GX662_02280</name>
</gene>
<proteinExistence type="predicted"/>
<dbReference type="Pfam" id="PF02302">
    <property type="entry name" value="PTS_IIB"/>
    <property type="match status" value="1"/>
</dbReference>
<comment type="caution">
    <text evidence="9">The sequence shown here is derived from an EMBL/GenBank/DDBJ whole genome shotgun (WGS) entry which is preliminary data.</text>
</comment>
<dbReference type="EMBL" id="JAAZCD010000051">
    <property type="protein sequence ID" value="NLD31076.1"/>
    <property type="molecule type" value="Genomic_DNA"/>
</dbReference>
<evidence type="ECO:0000256" key="2">
    <source>
        <dbReference type="ARBA" id="ARBA00022553"/>
    </source>
</evidence>
<reference evidence="9 10" key="1">
    <citation type="journal article" date="2020" name="Biotechnol. Biofuels">
        <title>New insights from the biogas microbiome by comprehensive genome-resolved metagenomics of nearly 1600 species originating from multiple anaerobic digesters.</title>
        <authorList>
            <person name="Campanaro S."/>
            <person name="Treu L."/>
            <person name="Rodriguez-R L.M."/>
            <person name="Kovalovszki A."/>
            <person name="Ziels R.M."/>
            <person name="Maus I."/>
            <person name="Zhu X."/>
            <person name="Kougias P.G."/>
            <person name="Basile A."/>
            <person name="Luo G."/>
            <person name="Schluter A."/>
            <person name="Konstantinidis K.T."/>
            <person name="Angelidaki I."/>
        </authorList>
    </citation>
    <scope>NUCLEOTIDE SEQUENCE [LARGE SCALE GENOMIC DNA]</scope>
    <source>
        <strain evidence="9">AS07pgkLD_105</strain>
    </source>
</reference>
<accession>A0A847D2T7</accession>
<dbReference type="InterPro" id="IPR051819">
    <property type="entry name" value="PTS_sugar-specific_EIIB"/>
</dbReference>
<feature type="domain" description="PTS EIIB type-3" evidence="8">
    <location>
        <begin position="1"/>
        <end position="107"/>
    </location>
</feature>
<evidence type="ECO:0000256" key="4">
    <source>
        <dbReference type="ARBA" id="ARBA00022679"/>
    </source>
</evidence>
<dbReference type="Gene3D" id="3.40.50.2300">
    <property type="match status" value="1"/>
</dbReference>
<evidence type="ECO:0000256" key="1">
    <source>
        <dbReference type="ARBA" id="ARBA00022448"/>
    </source>
</evidence>
<keyword evidence="5" id="KW-0598">Phosphotransferase system</keyword>
<dbReference type="PANTHER" id="PTHR34581">
    <property type="entry name" value="PTS SYSTEM N,N'-DIACETYLCHITOBIOSE-SPECIFIC EIIB COMPONENT"/>
    <property type="match status" value="1"/>
</dbReference>
<dbReference type="InterPro" id="IPR036095">
    <property type="entry name" value="PTS_EIIB-like_sf"/>
</dbReference>
<keyword evidence="4" id="KW-0808">Transferase</keyword>
<keyword evidence="2" id="KW-0597">Phosphoprotein</keyword>
<evidence type="ECO:0000256" key="7">
    <source>
        <dbReference type="PROSITE-ProRule" id="PRU00423"/>
    </source>
</evidence>
<dbReference type="PANTHER" id="PTHR34581:SF2">
    <property type="entry name" value="PTS SYSTEM N,N'-DIACETYLCHITOBIOSE-SPECIFIC EIIB COMPONENT"/>
    <property type="match status" value="1"/>
</dbReference>
<evidence type="ECO:0000256" key="3">
    <source>
        <dbReference type="ARBA" id="ARBA00022597"/>
    </source>
</evidence>
<feature type="modified residue" description="Phosphocysteine; by EIIA" evidence="7">
    <location>
        <position position="8"/>
    </location>
</feature>
<dbReference type="InterPro" id="IPR013012">
    <property type="entry name" value="PTS_EIIB_3"/>
</dbReference>
<dbReference type="AlphaFoldDB" id="A0A847D2T7"/>
<evidence type="ECO:0000256" key="6">
    <source>
        <dbReference type="ARBA" id="ARBA00022777"/>
    </source>
</evidence>
<keyword evidence="6" id="KW-0418">Kinase</keyword>
<dbReference type="GO" id="GO:0008982">
    <property type="term" value="F:protein-N(PI)-phosphohistidine-sugar phosphotransferase activity"/>
    <property type="evidence" value="ECO:0007669"/>
    <property type="project" value="InterPro"/>
</dbReference>
<evidence type="ECO:0000259" key="8">
    <source>
        <dbReference type="PROSITE" id="PS51100"/>
    </source>
</evidence>
<dbReference type="InterPro" id="IPR003501">
    <property type="entry name" value="PTS_EIIB_2/3"/>
</dbReference>
<protein>
    <submittedName>
        <fullName evidence="9">PTS sugar transporter subunit IIB</fullName>
    </submittedName>
</protein>
<sequence>MVHILLCCGGGFSSSALAAKVKKDIQQYQLEDQFEIEFSPFMIAQEKMDRFDIVVCCPHLTYDVKRMVKNASPDKPIYILPPRMYGLIDIRELSTDVLDVLEMYSQSPINPVHFPGEENIMRVTRSVAYRRSKVLQKEAKKATSL</sequence>